<dbReference type="AlphaFoldDB" id="A0A915YHM4"/>
<keyword evidence="1" id="KW-0732">Signal</keyword>
<evidence type="ECO:0000256" key="1">
    <source>
        <dbReference type="SAM" id="SignalP"/>
    </source>
</evidence>
<dbReference type="KEGG" id="aup:AsAng_0039020"/>
<dbReference type="EMBL" id="AP026867">
    <property type="protein sequence ID" value="BDS13174.1"/>
    <property type="molecule type" value="Genomic_DNA"/>
</dbReference>
<dbReference type="RefSeq" id="WP_264788470.1">
    <property type="nucleotide sequence ID" value="NZ_AP026867.1"/>
</dbReference>
<accession>A0A915YHM4</accession>
<reference evidence="2" key="1">
    <citation type="submission" date="2022-09" db="EMBL/GenBank/DDBJ databases">
        <title>Aureispira anguillicida sp. nov., isolated from Leptocephalus of Japanese eel Anguilla japonica.</title>
        <authorList>
            <person name="Yuasa K."/>
            <person name="Mekata T."/>
            <person name="Ikunari K."/>
        </authorList>
    </citation>
    <scope>NUCLEOTIDE SEQUENCE</scope>
    <source>
        <strain evidence="2">EL160426</strain>
    </source>
</reference>
<evidence type="ECO:0000313" key="2">
    <source>
        <dbReference type="EMBL" id="BDS13174.1"/>
    </source>
</evidence>
<protein>
    <submittedName>
        <fullName evidence="2">Uncharacterized protein</fullName>
    </submittedName>
</protein>
<feature type="chain" id="PRO_5037320419" evidence="1">
    <location>
        <begin position="23"/>
        <end position="325"/>
    </location>
</feature>
<proteinExistence type="predicted"/>
<gene>
    <name evidence="2" type="ORF">AsAng_0039020</name>
</gene>
<sequence>MKNKIKIMTLAMVLLLIGNGFAQDKAGKVDDLGRIVLNTYLSRQMGDIPASAQRVLGNKLSQLVTKNGVGGSVLNPQFIITPTVTVLTQDLTATAPPMTALTLEVALYIGDGVEGTLLASTTLTVKGVGTNETKAYMAALKQISTKNPTIADFITEGKTKIVQYYTAKCDFILKEAAVLTANNEFDAAILKLTAVPDVCKDCYDKCMEAVLPIFQKKIDRVCQLNLTKAQNAWNAGQDEAAAKIAGKYLAEIDPNAACYKDALTLSDQIAERIKTLDEREWKAQMKREQDGVDLAKQRINAAKAVGVAHGNNQPKNVSYNVKGWW</sequence>
<feature type="signal peptide" evidence="1">
    <location>
        <begin position="1"/>
        <end position="22"/>
    </location>
</feature>
<keyword evidence="3" id="KW-1185">Reference proteome</keyword>
<name>A0A915YHM4_9BACT</name>
<organism evidence="2 3">
    <name type="scientific">Aureispira anguillae</name>
    <dbReference type="NCBI Taxonomy" id="2864201"/>
    <lineage>
        <taxon>Bacteria</taxon>
        <taxon>Pseudomonadati</taxon>
        <taxon>Bacteroidota</taxon>
        <taxon>Saprospiria</taxon>
        <taxon>Saprospirales</taxon>
        <taxon>Saprospiraceae</taxon>
        <taxon>Aureispira</taxon>
    </lineage>
</organism>
<dbReference type="Proteomes" id="UP001060919">
    <property type="component" value="Chromosome"/>
</dbReference>
<evidence type="ECO:0000313" key="3">
    <source>
        <dbReference type="Proteomes" id="UP001060919"/>
    </source>
</evidence>